<dbReference type="PANTHER" id="PTHR30046">
    <property type="entry name" value="FLAGELLAR M-RING PROTEIN"/>
    <property type="match status" value="1"/>
</dbReference>
<evidence type="ECO:0000256" key="7">
    <source>
        <dbReference type="ARBA" id="ARBA00023136"/>
    </source>
</evidence>
<evidence type="ECO:0000256" key="2">
    <source>
        <dbReference type="ARBA" id="ARBA00004651"/>
    </source>
</evidence>
<evidence type="ECO:0000256" key="9">
    <source>
        <dbReference type="PIRNR" id="PIRNR004862"/>
    </source>
</evidence>
<dbReference type="RefSeq" id="WP_307905411.1">
    <property type="nucleotide sequence ID" value="NZ_AP027059.1"/>
</dbReference>
<evidence type="ECO:0000256" key="5">
    <source>
        <dbReference type="ARBA" id="ARBA00022692"/>
    </source>
</evidence>
<comment type="function">
    <text evidence="9">The M ring may be actively involved in energy transduction.</text>
</comment>
<dbReference type="GO" id="GO:0003774">
    <property type="term" value="F:cytoskeletal motor activity"/>
    <property type="evidence" value="ECO:0007669"/>
    <property type="project" value="InterPro"/>
</dbReference>
<evidence type="ECO:0000256" key="3">
    <source>
        <dbReference type="ARBA" id="ARBA00007971"/>
    </source>
</evidence>
<evidence type="ECO:0000313" key="14">
    <source>
        <dbReference type="EMBL" id="BDU50484.1"/>
    </source>
</evidence>
<evidence type="ECO:0000313" key="15">
    <source>
        <dbReference type="Proteomes" id="UP001321582"/>
    </source>
</evidence>
<keyword evidence="5 11" id="KW-0812">Transmembrane</keyword>
<feature type="region of interest" description="Disordered" evidence="10">
    <location>
        <begin position="311"/>
        <end position="345"/>
    </location>
</feature>
<dbReference type="Pfam" id="PF08345">
    <property type="entry name" value="YscJ_FliF_C"/>
    <property type="match status" value="1"/>
</dbReference>
<keyword evidence="6 11" id="KW-1133">Transmembrane helix</keyword>
<dbReference type="GO" id="GO:0009431">
    <property type="term" value="C:bacterial-type flagellum basal body, MS ring"/>
    <property type="evidence" value="ECO:0007669"/>
    <property type="project" value="InterPro"/>
</dbReference>
<keyword evidence="15" id="KW-1185">Reference proteome</keyword>
<dbReference type="NCBIfam" id="TIGR00206">
    <property type="entry name" value="fliF"/>
    <property type="match status" value="1"/>
</dbReference>
<keyword evidence="7 11" id="KW-0472">Membrane</keyword>
<comment type="subcellular location">
    <subcellularLocation>
        <location evidence="1 9">Bacterial flagellum basal body</location>
    </subcellularLocation>
    <subcellularLocation>
        <location evidence="2">Cell membrane</location>
        <topology evidence="2">Multi-pass membrane protein</topology>
    </subcellularLocation>
</comment>
<keyword evidence="14" id="KW-0966">Cell projection</keyword>
<dbReference type="GO" id="GO:0071973">
    <property type="term" value="P:bacterial-type flagellum-dependent cell motility"/>
    <property type="evidence" value="ECO:0007669"/>
    <property type="project" value="InterPro"/>
</dbReference>
<dbReference type="GO" id="GO:0005886">
    <property type="term" value="C:plasma membrane"/>
    <property type="evidence" value="ECO:0007669"/>
    <property type="project" value="UniProtKB-SubCell"/>
</dbReference>
<dbReference type="EMBL" id="AP027059">
    <property type="protein sequence ID" value="BDU50484.1"/>
    <property type="molecule type" value="Genomic_DNA"/>
</dbReference>
<keyword evidence="14" id="KW-0969">Cilium</keyword>
<dbReference type="Pfam" id="PF01514">
    <property type="entry name" value="YscJ_FliF"/>
    <property type="match status" value="1"/>
</dbReference>
<feature type="transmembrane region" description="Helical" evidence="11">
    <location>
        <begin position="25"/>
        <end position="44"/>
    </location>
</feature>
<reference evidence="14 15" key="1">
    <citation type="submission" date="2022-11" db="EMBL/GenBank/DDBJ databases">
        <title>Haliovirga abyssi gen. nov., sp. nov., a mesophilic fermentative bacterium isolated from the Iheya North hydrothermal field and the proposal of Haliovirgaceae fam. nov.</title>
        <authorList>
            <person name="Miyazaki U."/>
            <person name="Tame A."/>
            <person name="Miyazaki J."/>
            <person name="Takai K."/>
            <person name="Sawayama S."/>
            <person name="Kitajima M."/>
            <person name="Okamoto A."/>
            <person name="Nakagawa S."/>
        </authorList>
    </citation>
    <scope>NUCLEOTIDE SEQUENCE [LARGE SCALE GENOMIC DNA]</scope>
    <source>
        <strain evidence="14 15">IC12</strain>
    </source>
</reference>
<evidence type="ECO:0000256" key="10">
    <source>
        <dbReference type="SAM" id="MobiDB-lite"/>
    </source>
</evidence>
<feature type="domain" description="Flagellar M-ring N-terminal" evidence="12">
    <location>
        <begin position="46"/>
        <end position="221"/>
    </location>
</feature>
<keyword evidence="14" id="KW-0282">Flagellum</keyword>
<dbReference type="PRINTS" id="PR01009">
    <property type="entry name" value="FLGMRINGFLIF"/>
</dbReference>
<feature type="domain" description="Flagellar M-ring C-terminal" evidence="13">
    <location>
        <begin position="256"/>
        <end position="421"/>
    </location>
</feature>
<dbReference type="KEGG" id="haby:HLVA_10530"/>
<dbReference type="InterPro" id="IPR000067">
    <property type="entry name" value="FlgMring_FliF"/>
</dbReference>
<dbReference type="PANTHER" id="PTHR30046:SF0">
    <property type="entry name" value="FLAGELLAR M-RING PROTEIN"/>
    <property type="match status" value="1"/>
</dbReference>
<evidence type="ECO:0000259" key="13">
    <source>
        <dbReference type="Pfam" id="PF08345"/>
    </source>
</evidence>
<evidence type="ECO:0000256" key="11">
    <source>
        <dbReference type="SAM" id="Phobius"/>
    </source>
</evidence>
<gene>
    <name evidence="14" type="ORF">HLVA_10530</name>
</gene>
<evidence type="ECO:0000256" key="8">
    <source>
        <dbReference type="ARBA" id="ARBA00023143"/>
    </source>
</evidence>
<protein>
    <recommendedName>
        <fullName evidence="9">Flagellar M-ring protein</fullName>
    </recommendedName>
</protein>
<organism evidence="14 15">
    <name type="scientific">Haliovirga abyssi</name>
    <dbReference type="NCBI Taxonomy" id="2996794"/>
    <lineage>
        <taxon>Bacteria</taxon>
        <taxon>Fusobacteriati</taxon>
        <taxon>Fusobacteriota</taxon>
        <taxon>Fusobacteriia</taxon>
        <taxon>Fusobacteriales</taxon>
        <taxon>Haliovirgaceae</taxon>
        <taxon>Haliovirga</taxon>
    </lineage>
</organism>
<accession>A0AAU9DTI5</accession>
<dbReference type="PIRSF" id="PIRSF004862">
    <property type="entry name" value="FliF"/>
    <property type="match status" value="1"/>
</dbReference>
<dbReference type="InterPro" id="IPR043427">
    <property type="entry name" value="YscJ/FliF"/>
</dbReference>
<evidence type="ECO:0000256" key="1">
    <source>
        <dbReference type="ARBA" id="ARBA00004117"/>
    </source>
</evidence>
<dbReference type="InterPro" id="IPR045851">
    <property type="entry name" value="AMP-bd_C_sf"/>
</dbReference>
<dbReference type="InterPro" id="IPR006182">
    <property type="entry name" value="FliF_N_dom"/>
</dbReference>
<evidence type="ECO:0000259" key="12">
    <source>
        <dbReference type="Pfam" id="PF01514"/>
    </source>
</evidence>
<feature type="transmembrane region" description="Helical" evidence="11">
    <location>
        <begin position="442"/>
        <end position="463"/>
    </location>
</feature>
<proteinExistence type="inferred from homology"/>
<dbReference type="InterPro" id="IPR013556">
    <property type="entry name" value="Flag_M-ring_C"/>
</dbReference>
<sequence>MDETIKKIIEKAKSIWEGLSKIKKILIIVSIVATMIFTILFSMASSRTNYEPLFTELTAKDASLIKADLDKKGVKYKISQGGTAIEVDSKEKYSLRLDLAKDGVVPTGGTVGFEIFDKAKIGSTDFDKKMMFLRAQKGELERTIAALSQVKKAVVNITPAEDSPFAEDRVSAKASILVQLQPLGKLTEENVKGIMLLAVSSVEGLTIDNVEVIDSNGNILSDNITINKNSSEFNDKKLQLQNKMEKELERKVTGLLSVLGAGNYRVKVAVSLDFDKQLTNKEEYTTPTISGEQSTQGLVRSKQENNEIYKGTGDGNASGVPGTSSNIPGYVATDSSKNGKEYSKNNNTVNYELNKTNSQYEKSLGSIKKLNVSVVLNENSDYFKKTKFNDNERTKFQNMVKAAINFDDNRGDKINIDVIPFDTKTIDKFQHVIETQQKYQKYIVIGVIASIILIIALVIIYFVMKKAEEKRLREKERRAVEELIPEMEEVALGEQLTVEEQERKEKEEQIKNIAKQKPEEVAGLIRTWLLQD</sequence>
<dbReference type="Proteomes" id="UP001321582">
    <property type="component" value="Chromosome"/>
</dbReference>
<dbReference type="AlphaFoldDB" id="A0AAU9DTI5"/>
<keyword evidence="8 9" id="KW-0975">Bacterial flagellum</keyword>
<name>A0AAU9DTI5_9FUSO</name>
<evidence type="ECO:0000256" key="6">
    <source>
        <dbReference type="ARBA" id="ARBA00022989"/>
    </source>
</evidence>
<keyword evidence="4" id="KW-1003">Cell membrane</keyword>
<comment type="similarity">
    <text evidence="3 9">Belongs to the FliF family.</text>
</comment>
<evidence type="ECO:0000256" key="4">
    <source>
        <dbReference type="ARBA" id="ARBA00022475"/>
    </source>
</evidence>
<dbReference type="Gene3D" id="3.30.300.30">
    <property type="match status" value="1"/>
</dbReference>